<feature type="transmembrane region" description="Helical" evidence="1">
    <location>
        <begin position="130"/>
        <end position="156"/>
    </location>
</feature>
<feature type="transmembrane region" description="Helical" evidence="1">
    <location>
        <begin position="51"/>
        <end position="75"/>
    </location>
</feature>
<dbReference type="InterPro" id="IPR006938">
    <property type="entry name" value="DUF624"/>
</dbReference>
<feature type="transmembrane region" description="Helical" evidence="1">
    <location>
        <begin position="168"/>
        <end position="193"/>
    </location>
</feature>
<keyword evidence="1" id="KW-0472">Membrane</keyword>
<feature type="transmembrane region" description="Helical" evidence="1">
    <location>
        <begin position="21"/>
        <end position="45"/>
    </location>
</feature>
<feature type="transmembrane region" description="Helical" evidence="1">
    <location>
        <begin position="199"/>
        <end position="221"/>
    </location>
</feature>
<evidence type="ECO:0000313" key="3">
    <source>
        <dbReference type="Proteomes" id="UP001597506"/>
    </source>
</evidence>
<accession>A0ABW5RQ01</accession>
<proteinExistence type="predicted"/>
<organism evidence="2 3">
    <name type="scientific">Bacillus seohaeanensis</name>
    <dbReference type="NCBI Taxonomy" id="284580"/>
    <lineage>
        <taxon>Bacteria</taxon>
        <taxon>Bacillati</taxon>
        <taxon>Bacillota</taxon>
        <taxon>Bacilli</taxon>
        <taxon>Bacillales</taxon>
        <taxon>Bacillaceae</taxon>
        <taxon>Bacillus</taxon>
    </lineage>
</organism>
<dbReference type="RefSeq" id="WP_377932513.1">
    <property type="nucleotide sequence ID" value="NZ_JBHUMF010000007.1"/>
</dbReference>
<evidence type="ECO:0000313" key="2">
    <source>
        <dbReference type="EMBL" id="MFD2679687.1"/>
    </source>
</evidence>
<keyword evidence="3" id="KW-1185">Reference proteome</keyword>
<sequence>MKGKTDMMGGLYRICEWIMRFSVINLLWFAFNIPIAYIVLNIFFINEIENMVLFLIPLTILLPVLFFPATTAMFASARDWVMKEENTSIREYWKYYKENYKKSLFGGLILTGIWAIWAVDYYYFSRENIIIMFAFLIMGIILFVFTINFFSVISHYHLKLLAALKNTLIITIGSPVLFFTILISSGIILYMTLNVFPLLFPFFTGSLVAYLSFSAFYRFYLKLTASS</sequence>
<protein>
    <submittedName>
        <fullName evidence="2">YesL family protein</fullName>
    </submittedName>
</protein>
<dbReference type="Pfam" id="PF04854">
    <property type="entry name" value="DUF624"/>
    <property type="match status" value="1"/>
</dbReference>
<gene>
    <name evidence="2" type="ORF">ACFSUL_02865</name>
</gene>
<name>A0ABW5RQ01_9BACI</name>
<keyword evidence="1" id="KW-0812">Transmembrane</keyword>
<feature type="transmembrane region" description="Helical" evidence="1">
    <location>
        <begin position="104"/>
        <end position="124"/>
    </location>
</feature>
<keyword evidence="1" id="KW-1133">Transmembrane helix</keyword>
<dbReference type="EMBL" id="JBHUMF010000007">
    <property type="protein sequence ID" value="MFD2679687.1"/>
    <property type="molecule type" value="Genomic_DNA"/>
</dbReference>
<comment type="caution">
    <text evidence="2">The sequence shown here is derived from an EMBL/GenBank/DDBJ whole genome shotgun (WGS) entry which is preliminary data.</text>
</comment>
<dbReference type="Proteomes" id="UP001597506">
    <property type="component" value="Unassembled WGS sequence"/>
</dbReference>
<evidence type="ECO:0000256" key="1">
    <source>
        <dbReference type="SAM" id="Phobius"/>
    </source>
</evidence>
<reference evidence="3" key="1">
    <citation type="journal article" date="2019" name="Int. J. Syst. Evol. Microbiol.">
        <title>The Global Catalogue of Microorganisms (GCM) 10K type strain sequencing project: providing services to taxonomists for standard genome sequencing and annotation.</title>
        <authorList>
            <consortium name="The Broad Institute Genomics Platform"/>
            <consortium name="The Broad Institute Genome Sequencing Center for Infectious Disease"/>
            <person name="Wu L."/>
            <person name="Ma J."/>
        </authorList>
    </citation>
    <scope>NUCLEOTIDE SEQUENCE [LARGE SCALE GENOMIC DNA]</scope>
    <source>
        <strain evidence="3">KCTC 3913</strain>
    </source>
</reference>